<sequence>MRAAYIHIPFCQHICHYCDFNKVFIEKQPVDEYLVMLIKEMSLTLEQEPAASLHTIFVGGGTPTALNEKQLAVLCKGIRETLPFHTGEFTFEANPGDLSKEKLQILHEYGVNRLSFGVQSFHNDLLEKIGRSHRAEDVYTSIEHAQAIGINNISIDLMYALPGQTEAQFHDTLTKAIALQLPHYSIYSLIVEPKTIFYNLMKKGKLHLPTEDSEASMYELAMDVMQEAGLHQYEISNFSKQGFESKHNLVYWNNEAYYGFGAGAHSYINGIRRSNYGPLKHYMTPLTENKLPIYEEQLLTVKEKMEEEMFLGLRKTAGVSIERFEEKFSYKLKDVFTKPIQAMTSRGLLEEKEGALRLTTRGKFFGNEVFQAFLLS</sequence>
<evidence type="ECO:0000313" key="12">
    <source>
        <dbReference type="Proteomes" id="UP001223586"/>
    </source>
</evidence>
<name>A0ABT9WM16_9BACI</name>
<keyword evidence="12" id="KW-1185">Reference proteome</keyword>
<dbReference type="CDD" id="cd01335">
    <property type="entry name" value="Radical_SAM"/>
    <property type="match status" value="1"/>
</dbReference>
<dbReference type="InterPro" id="IPR010723">
    <property type="entry name" value="HemN_C"/>
</dbReference>
<dbReference type="SUPFAM" id="SSF102114">
    <property type="entry name" value="Radical SAM enzymes"/>
    <property type="match status" value="1"/>
</dbReference>
<keyword evidence="7 9" id="KW-0411">Iron-sulfur</keyword>
<evidence type="ECO:0000256" key="2">
    <source>
        <dbReference type="ARBA" id="ARBA00017228"/>
    </source>
</evidence>
<evidence type="ECO:0000256" key="3">
    <source>
        <dbReference type="ARBA" id="ARBA00022617"/>
    </source>
</evidence>
<proteinExistence type="inferred from homology"/>
<dbReference type="Gene3D" id="3.20.20.70">
    <property type="entry name" value="Aldolase class I"/>
    <property type="match status" value="1"/>
</dbReference>
<keyword evidence="8 9" id="KW-0143">Chaperone</keyword>
<dbReference type="InterPro" id="IPR006638">
    <property type="entry name" value="Elp3/MiaA/NifB-like_rSAM"/>
</dbReference>
<keyword evidence="6 9" id="KW-0408">Iron</keyword>
<dbReference type="SFLD" id="SFLDS00029">
    <property type="entry name" value="Radical_SAM"/>
    <property type="match status" value="1"/>
</dbReference>
<evidence type="ECO:0000256" key="5">
    <source>
        <dbReference type="ARBA" id="ARBA00022723"/>
    </source>
</evidence>
<keyword evidence="3 9" id="KW-0349">Heme</keyword>
<dbReference type="SFLD" id="SFLDF00562">
    <property type="entry name" value="HemN-like__clustered_with_heat"/>
    <property type="match status" value="1"/>
</dbReference>
<dbReference type="InterPro" id="IPR004559">
    <property type="entry name" value="HemW-like"/>
</dbReference>
<dbReference type="Pfam" id="PF06969">
    <property type="entry name" value="HemN_C"/>
    <property type="match status" value="1"/>
</dbReference>
<dbReference type="EMBL" id="JAUSTT010000001">
    <property type="protein sequence ID" value="MDQ0174198.1"/>
    <property type="molecule type" value="Genomic_DNA"/>
</dbReference>
<dbReference type="InterPro" id="IPR058240">
    <property type="entry name" value="rSAM_sf"/>
</dbReference>
<keyword evidence="9" id="KW-0963">Cytoplasm</keyword>
<evidence type="ECO:0000256" key="1">
    <source>
        <dbReference type="ARBA" id="ARBA00006100"/>
    </source>
</evidence>
<organism evidence="11 12">
    <name type="scientific">Bacillus chungangensis</name>
    <dbReference type="NCBI Taxonomy" id="587633"/>
    <lineage>
        <taxon>Bacteria</taxon>
        <taxon>Bacillati</taxon>
        <taxon>Bacillota</taxon>
        <taxon>Bacilli</taxon>
        <taxon>Bacillales</taxon>
        <taxon>Bacillaceae</taxon>
        <taxon>Bacillus</taxon>
    </lineage>
</organism>
<dbReference type="SFLD" id="SFLDG01082">
    <property type="entry name" value="B12-binding_domain_containing"/>
    <property type="match status" value="1"/>
</dbReference>
<keyword evidence="11" id="KW-0560">Oxidoreductase</keyword>
<dbReference type="SFLD" id="SFLDG01065">
    <property type="entry name" value="anaerobic_coproporphyrinogen-I"/>
    <property type="match status" value="1"/>
</dbReference>
<evidence type="ECO:0000256" key="7">
    <source>
        <dbReference type="ARBA" id="ARBA00023014"/>
    </source>
</evidence>
<dbReference type="RefSeq" id="WP_307225484.1">
    <property type="nucleotide sequence ID" value="NZ_JAUSTT010000001.1"/>
</dbReference>
<dbReference type="InterPro" id="IPR034505">
    <property type="entry name" value="Coproporphyrinogen-III_oxidase"/>
</dbReference>
<dbReference type="SMART" id="SM00729">
    <property type="entry name" value="Elp3"/>
    <property type="match status" value="1"/>
</dbReference>
<evidence type="ECO:0000259" key="10">
    <source>
        <dbReference type="PROSITE" id="PS51918"/>
    </source>
</evidence>
<dbReference type="Proteomes" id="UP001223586">
    <property type="component" value="Unassembled WGS sequence"/>
</dbReference>
<dbReference type="NCBIfam" id="TIGR00539">
    <property type="entry name" value="hemN_rel"/>
    <property type="match status" value="1"/>
</dbReference>
<keyword evidence="9" id="KW-0004">4Fe-4S</keyword>
<keyword evidence="5 9" id="KW-0479">Metal-binding</keyword>
<dbReference type="PROSITE" id="PS51918">
    <property type="entry name" value="RADICAL_SAM"/>
    <property type="match status" value="1"/>
</dbReference>
<keyword evidence="4 9" id="KW-0949">S-adenosyl-L-methionine</keyword>
<feature type="domain" description="Radical SAM core" evidence="10">
    <location>
        <begin position="1"/>
        <end position="231"/>
    </location>
</feature>
<gene>
    <name evidence="11" type="ORF">J2S08_000029</name>
</gene>
<dbReference type="InterPro" id="IPR007197">
    <property type="entry name" value="rSAM"/>
</dbReference>
<dbReference type="PANTHER" id="PTHR13932:SF5">
    <property type="entry name" value="RADICAL S-ADENOSYL METHIONINE DOMAIN-CONTAINING PROTEIN 1, MITOCHONDRIAL"/>
    <property type="match status" value="1"/>
</dbReference>
<evidence type="ECO:0000256" key="8">
    <source>
        <dbReference type="ARBA" id="ARBA00023186"/>
    </source>
</evidence>
<accession>A0ABT9WM16</accession>
<evidence type="ECO:0000313" key="11">
    <source>
        <dbReference type="EMBL" id="MDQ0174198.1"/>
    </source>
</evidence>
<comment type="function">
    <text evidence="9">Probably acts as a heme chaperone, transferring heme to an unknown acceptor. Binds one molecule of heme per monomer, possibly covalently. Binds 1 [4Fe-4S] cluster. The cluster is coordinated with 3 cysteines and an exchangeable S-adenosyl-L-methionine.</text>
</comment>
<comment type="caution">
    <text evidence="11">The sequence shown here is derived from an EMBL/GenBank/DDBJ whole genome shotgun (WGS) entry which is preliminary data.</text>
</comment>
<reference evidence="11 12" key="1">
    <citation type="submission" date="2023-07" db="EMBL/GenBank/DDBJ databases">
        <title>Genomic Encyclopedia of Type Strains, Phase IV (KMG-IV): sequencing the most valuable type-strain genomes for metagenomic binning, comparative biology and taxonomic classification.</title>
        <authorList>
            <person name="Goeker M."/>
        </authorList>
    </citation>
    <scope>NUCLEOTIDE SEQUENCE [LARGE SCALE GENOMIC DNA]</scope>
    <source>
        <strain evidence="11 12">DSM 23837</strain>
    </source>
</reference>
<comment type="similarity">
    <text evidence="1">Belongs to the anaerobic coproporphyrinogen-III oxidase family. HemW subfamily.</text>
</comment>
<evidence type="ECO:0000256" key="4">
    <source>
        <dbReference type="ARBA" id="ARBA00022691"/>
    </source>
</evidence>
<dbReference type="GO" id="GO:0051989">
    <property type="term" value="F:coproporphyrinogen dehydrogenase activity"/>
    <property type="evidence" value="ECO:0007669"/>
    <property type="project" value="UniProtKB-EC"/>
</dbReference>
<dbReference type="SFLD" id="SFLDF00288">
    <property type="entry name" value="HemN-like__clustered_with_nucl"/>
    <property type="match status" value="1"/>
</dbReference>
<dbReference type="Pfam" id="PF04055">
    <property type="entry name" value="Radical_SAM"/>
    <property type="match status" value="1"/>
</dbReference>
<dbReference type="InterPro" id="IPR013785">
    <property type="entry name" value="Aldolase_TIM"/>
</dbReference>
<dbReference type="PANTHER" id="PTHR13932">
    <property type="entry name" value="COPROPORPHYRINIGEN III OXIDASE"/>
    <property type="match status" value="1"/>
</dbReference>
<evidence type="ECO:0000256" key="9">
    <source>
        <dbReference type="RuleBase" id="RU364116"/>
    </source>
</evidence>
<protein>
    <recommendedName>
        <fullName evidence="2 9">Heme chaperone HemW</fullName>
    </recommendedName>
</protein>
<comment type="subcellular location">
    <subcellularLocation>
        <location evidence="9">Cytoplasm</location>
    </subcellularLocation>
</comment>
<evidence type="ECO:0000256" key="6">
    <source>
        <dbReference type="ARBA" id="ARBA00023004"/>
    </source>
</evidence>